<dbReference type="STRING" id="1503961.SAMN05421736_12567"/>
<dbReference type="AlphaFoldDB" id="A0A1H3USM5"/>
<dbReference type="InterPro" id="IPR025626">
    <property type="entry name" value="YyzF"/>
</dbReference>
<reference evidence="2" key="1">
    <citation type="submission" date="2016-10" db="EMBL/GenBank/DDBJ databases">
        <authorList>
            <person name="Varghese N."/>
            <person name="Submissions S."/>
        </authorList>
    </citation>
    <scope>NUCLEOTIDE SEQUENCE [LARGE SCALE GENOMIC DNA]</scope>
    <source>
        <strain evidence="2">SP</strain>
    </source>
</reference>
<gene>
    <name evidence="1" type="ORF">SAMN05421736_12567</name>
</gene>
<dbReference type="EMBL" id="FNPI01000025">
    <property type="protein sequence ID" value="SDZ65460.1"/>
    <property type="molecule type" value="Genomic_DNA"/>
</dbReference>
<evidence type="ECO:0000313" key="1">
    <source>
        <dbReference type="EMBL" id="SDZ65460.1"/>
    </source>
</evidence>
<keyword evidence="2" id="KW-1185">Reference proteome</keyword>
<protein>
    <submittedName>
        <fullName evidence="1">CxxH/CxxC protein, BA_5709 family</fullName>
    </submittedName>
</protein>
<name>A0A1H3USM5_9BACI</name>
<dbReference type="Pfam" id="PF14116">
    <property type="entry name" value="YyzF"/>
    <property type="match status" value="1"/>
</dbReference>
<sequence length="52" mass="5864">MIYCCQEHVDAAIEDVVDETQLPPQLELLTEEEKLSTPCSYCEVQANYKVSG</sequence>
<dbReference type="NCBIfam" id="TIGR04129">
    <property type="entry name" value="CxxH_BA5709"/>
    <property type="match status" value="1"/>
</dbReference>
<organism evidence="1 2">
    <name type="scientific">Evansella caseinilytica</name>
    <dbReference type="NCBI Taxonomy" id="1503961"/>
    <lineage>
        <taxon>Bacteria</taxon>
        <taxon>Bacillati</taxon>
        <taxon>Bacillota</taxon>
        <taxon>Bacilli</taxon>
        <taxon>Bacillales</taxon>
        <taxon>Bacillaceae</taxon>
        <taxon>Evansella</taxon>
    </lineage>
</organism>
<evidence type="ECO:0000313" key="2">
    <source>
        <dbReference type="Proteomes" id="UP000198935"/>
    </source>
</evidence>
<accession>A0A1H3USM5</accession>
<dbReference type="Proteomes" id="UP000198935">
    <property type="component" value="Unassembled WGS sequence"/>
</dbReference>
<proteinExistence type="predicted"/>